<sequence length="127" mass="14068">MSEFNILILCALLSQCGPPAFGCDVASTAETISAGNGLESARFEVPENNGINSDDEIADRMRRKDSQRSSVPSTSPPPKQNRRWAKRSNKKQERIPGKSRTRGLTRETADSEAREKSRDSDRASDDR</sequence>
<name>A0AAJ6QWX9_9ACAR</name>
<keyword evidence="2" id="KW-0732">Signal</keyword>
<feature type="signal peptide" evidence="2">
    <location>
        <begin position="1"/>
        <end position="22"/>
    </location>
</feature>
<protein>
    <submittedName>
        <fullName evidence="4">Uncharacterized protein LOC100898433</fullName>
    </submittedName>
</protein>
<dbReference type="Proteomes" id="UP000694867">
    <property type="component" value="Unplaced"/>
</dbReference>
<gene>
    <name evidence="4" type="primary">LOC100898433</name>
</gene>
<proteinExistence type="predicted"/>
<dbReference type="GeneID" id="100898433"/>
<evidence type="ECO:0000256" key="2">
    <source>
        <dbReference type="SAM" id="SignalP"/>
    </source>
</evidence>
<feature type="region of interest" description="Disordered" evidence="1">
    <location>
        <begin position="38"/>
        <end position="127"/>
    </location>
</feature>
<evidence type="ECO:0000313" key="3">
    <source>
        <dbReference type="Proteomes" id="UP000694867"/>
    </source>
</evidence>
<accession>A0AAJ6QWX9</accession>
<evidence type="ECO:0000313" key="4">
    <source>
        <dbReference type="RefSeq" id="XP_003746576.1"/>
    </source>
</evidence>
<dbReference type="KEGG" id="goe:100898433"/>
<feature type="chain" id="PRO_5042550202" evidence="2">
    <location>
        <begin position="23"/>
        <end position="127"/>
    </location>
</feature>
<organism evidence="3 4">
    <name type="scientific">Galendromus occidentalis</name>
    <name type="common">western predatory mite</name>
    <dbReference type="NCBI Taxonomy" id="34638"/>
    <lineage>
        <taxon>Eukaryota</taxon>
        <taxon>Metazoa</taxon>
        <taxon>Ecdysozoa</taxon>
        <taxon>Arthropoda</taxon>
        <taxon>Chelicerata</taxon>
        <taxon>Arachnida</taxon>
        <taxon>Acari</taxon>
        <taxon>Parasitiformes</taxon>
        <taxon>Mesostigmata</taxon>
        <taxon>Gamasina</taxon>
        <taxon>Phytoseioidea</taxon>
        <taxon>Phytoseiidae</taxon>
        <taxon>Typhlodrominae</taxon>
        <taxon>Galendromus</taxon>
    </lineage>
</organism>
<evidence type="ECO:0000256" key="1">
    <source>
        <dbReference type="SAM" id="MobiDB-lite"/>
    </source>
</evidence>
<dbReference type="AlphaFoldDB" id="A0AAJ6QWX9"/>
<feature type="compositionally biased region" description="Basic and acidic residues" evidence="1">
    <location>
        <begin position="58"/>
        <end position="67"/>
    </location>
</feature>
<dbReference type="RefSeq" id="XP_003746576.1">
    <property type="nucleotide sequence ID" value="XM_003746528.1"/>
</dbReference>
<reference evidence="4" key="1">
    <citation type="submission" date="2025-08" db="UniProtKB">
        <authorList>
            <consortium name="RefSeq"/>
        </authorList>
    </citation>
    <scope>IDENTIFICATION</scope>
</reference>
<keyword evidence="3" id="KW-1185">Reference proteome</keyword>
<feature type="compositionally biased region" description="Basic residues" evidence="1">
    <location>
        <begin position="80"/>
        <end position="89"/>
    </location>
</feature>
<feature type="compositionally biased region" description="Basic and acidic residues" evidence="1">
    <location>
        <begin position="104"/>
        <end position="127"/>
    </location>
</feature>